<gene>
    <name evidence="4" type="ORF">RCL2_002245900</name>
    <name evidence="3" type="ORF">RclHR1_03360019</name>
</gene>
<dbReference type="InterPro" id="IPR051481">
    <property type="entry name" value="BTB-POZ/Galectin-3-binding"/>
</dbReference>
<dbReference type="Proteomes" id="UP000247702">
    <property type="component" value="Unassembled WGS sequence"/>
</dbReference>
<proteinExistence type="predicted"/>
<dbReference type="InterPro" id="IPR000210">
    <property type="entry name" value="BTB/POZ_dom"/>
</dbReference>
<sequence>MPTEYFSAQLSLDYTKLLETSNDYDVIIEIGERERSNENIKSIFVVNDNEEEENFKIFKAHSIILKTRCKYFEAALSHDWVKMDNDDKILLKIPNIYPKTFSIILKYIYDASISLDYLSPSDIIILLISSDELAIEELIVYIQTYLIINHSKYIQENIHQLLNLSYNHSSYKEIQSYCIEKLIINNPILLFNSTHFFYLYEEILLELLDRDDFNKFNEIDMWNFIIKWGIYQSNDQLLILSLQKNDYKDQNDEEWLLNLELKDLMDYLINRCSWTTKEYNILGKTLKNLLPKIRFIEFLKIDFIKYISPFKEIFNNEFYEQLQDHFYSFPNNFLPPPPFKLLPFDDLDLIEYYTNNNNDNNNDNYIINNNNFPKKIITLKPPRRRLNSGIITNYHIKVITNWLDHKDNNISSLSSSVISQFTLTPTTTTFLKTSNAISTNGYPSSLLKPPYKFTLLYRASRDSFDLNNLHKILDNKLNIIIIAKISGTNELVGGFNPVGWNNSNKPHPDSINSFIFSFHDNNNPSSSTSNTCNNTSPPLIPRLSRLKRELIDKIVFNSKTGFISFGGGSDLRIGGILNKKSGYTKVEYYENKIRDMHGAFYIDDYEVFQIS</sequence>
<dbReference type="PANTHER" id="PTHR24410:SF23">
    <property type="entry name" value="BTB DOMAIN-CONTAINING PROTEIN-RELATED"/>
    <property type="match status" value="1"/>
</dbReference>
<reference evidence="3 5" key="1">
    <citation type="submission" date="2017-11" db="EMBL/GenBank/DDBJ databases">
        <title>The genome of Rhizophagus clarus HR1 reveals common genetic basis of auxotrophy among arbuscular mycorrhizal fungi.</title>
        <authorList>
            <person name="Kobayashi Y."/>
        </authorList>
    </citation>
    <scope>NUCLEOTIDE SEQUENCE [LARGE SCALE GENOMIC DNA]</scope>
    <source>
        <strain evidence="3 5">HR1</strain>
    </source>
</reference>
<reference evidence="4" key="2">
    <citation type="submission" date="2019-10" db="EMBL/GenBank/DDBJ databases">
        <title>Conservation and host-specific expression of non-tandemly repeated heterogenous ribosome RNA gene in arbuscular mycorrhizal fungi.</title>
        <authorList>
            <person name="Maeda T."/>
            <person name="Kobayashi Y."/>
            <person name="Nakagawa T."/>
            <person name="Ezawa T."/>
            <person name="Yamaguchi K."/>
            <person name="Bino T."/>
            <person name="Nishimoto Y."/>
            <person name="Shigenobu S."/>
            <person name="Kawaguchi M."/>
        </authorList>
    </citation>
    <scope>NUCLEOTIDE SEQUENCE</scope>
    <source>
        <strain evidence="4">HR1</strain>
    </source>
</reference>
<feature type="domain" description="BTB" evidence="1">
    <location>
        <begin position="40"/>
        <end position="117"/>
    </location>
</feature>
<evidence type="ECO:0000259" key="2">
    <source>
        <dbReference type="PROSITE" id="PS51886"/>
    </source>
</evidence>
<dbReference type="CDD" id="cd18186">
    <property type="entry name" value="BTB_POZ_ZBTB_KLHL-like"/>
    <property type="match status" value="1"/>
</dbReference>
<feature type="domain" description="TLDc" evidence="2">
    <location>
        <begin position="429"/>
        <end position="611"/>
    </location>
</feature>
<dbReference type="Pfam" id="PF07534">
    <property type="entry name" value="TLD"/>
    <property type="match status" value="1"/>
</dbReference>
<dbReference type="PANTHER" id="PTHR24410">
    <property type="entry name" value="HL07962P-RELATED"/>
    <property type="match status" value="1"/>
</dbReference>
<accession>A0A2Z6RD87</accession>
<dbReference type="Pfam" id="PF00651">
    <property type="entry name" value="BTB"/>
    <property type="match status" value="1"/>
</dbReference>
<evidence type="ECO:0000313" key="3">
    <source>
        <dbReference type="EMBL" id="GBB98922.1"/>
    </source>
</evidence>
<dbReference type="EMBL" id="BEXD01002624">
    <property type="protein sequence ID" value="GBB98922.1"/>
    <property type="molecule type" value="Genomic_DNA"/>
</dbReference>
<dbReference type="InterPro" id="IPR011333">
    <property type="entry name" value="SKP1/BTB/POZ_sf"/>
</dbReference>
<evidence type="ECO:0000313" key="5">
    <source>
        <dbReference type="Proteomes" id="UP000247702"/>
    </source>
</evidence>
<comment type="caution">
    <text evidence="3">The sequence shown here is derived from an EMBL/GenBank/DDBJ whole genome shotgun (WGS) entry which is preliminary data.</text>
</comment>
<evidence type="ECO:0000313" key="4">
    <source>
        <dbReference type="EMBL" id="GES95796.1"/>
    </source>
</evidence>
<dbReference type="InterPro" id="IPR006571">
    <property type="entry name" value="TLDc_dom"/>
</dbReference>
<dbReference type="Proteomes" id="UP000615446">
    <property type="component" value="Unassembled WGS sequence"/>
</dbReference>
<name>A0A2Z6RD87_9GLOM</name>
<protein>
    <recommendedName>
        <fullName evidence="6">BTB domain-containing protein</fullName>
    </recommendedName>
</protein>
<dbReference type="OrthoDB" id="1893551at2759"/>
<dbReference type="PROSITE" id="PS51886">
    <property type="entry name" value="TLDC"/>
    <property type="match status" value="1"/>
</dbReference>
<dbReference type="Gene3D" id="3.30.710.10">
    <property type="entry name" value="Potassium Channel Kv1.1, Chain A"/>
    <property type="match status" value="1"/>
</dbReference>
<organism evidence="3 5">
    <name type="scientific">Rhizophagus clarus</name>
    <dbReference type="NCBI Taxonomy" id="94130"/>
    <lineage>
        <taxon>Eukaryota</taxon>
        <taxon>Fungi</taxon>
        <taxon>Fungi incertae sedis</taxon>
        <taxon>Mucoromycota</taxon>
        <taxon>Glomeromycotina</taxon>
        <taxon>Glomeromycetes</taxon>
        <taxon>Glomerales</taxon>
        <taxon>Glomeraceae</taxon>
        <taxon>Rhizophagus</taxon>
    </lineage>
</organism>
<dbReference type="SUPFAM" id="SSF54695">
    <property type="entry name" value="POZ domain"/>
    <property type="match status" value="1"/>
</dbReference>
<keyword evidence="5" id="KW-1185">Reference proteome</keyword>
<evidence type="ECO:0000259" key="1">
    <source>
        <dbReference type="PROSITE" id="PS50097"/>
    </source>
</evidence>
<dbReference type="AlphaFoldDB" id="A0A2Z6RD87"/>
<dbReference type="EMBL" id="BLAL01000244">
    <property type="protein sequence ID" value="GES95796.1"/>
    <property type="molecule type" value="Genomic_DNA"/>
</dbReference>
<evidence type="ECO:0008006" key="6">
    <source>
        <dbReference type="Google" id="ProtNLM"/>
    </source>
</evidence>
<dbReference type="PROSITE" id="PS50097">
    <property type="entry name" value="BTB"/>
    <property type="match status" value="1"/>
</dbReference>